<feature type="domain" description="UBA" evidence="14">
    <location>
        <begin position="410"/>
        <end position="451"/>
    </location>
</feature>
<protein>
    <recommendedName>
        <fullName evidence="12">Ubiquitin carboxyl-terminal hydrolase</fullName>
        <ecNumber evidence="12">3.4.19.12</ecNumber>
    </recommendedName>
</protein>
<dbReference type="Pfam" id="PF00443">
    <property type="entry name" value="UCH"/>
    <property type="match status" value="1"/>
</dbReference>
<comment type="similarity">
    <text evidence="2 12">Belongs to the peptidase C19 family.</text>
</comment>
<dbReference type="GO" id="GO:0016579">
    <property type="term" value="P:protein deubiquitination"/>
    <property type="evidence" value="ECO:0007669"/>
    <property type="project" value="InterPro"/>
</dbReference>
<feature type="domain" description="UBA" evidence="14">
    <location>
        <begin position="470"/>
        <end position="510"/>
    </location>
</feature>
<evidence type="ECO:0000256" key="10">
    <source>
        <dbReference type="ARBA" id="ARBA00022833"/>
    </source>
</evidence>
<dbReference type="SMART" id="SM00290">
    <property type="entry name" value="ZnF_UBP"/>
    <property type="match status" value="1"/>
</dbReference>
<dbReference type="PROSITE" id="PS00972">
    <property type="entry name" value="USP_1"/>
    <property type="match status" value="1"/>
</dbReference>
<evidence type="ECO:0000259" key="16">
    <source>
        <dbReference type="PROSITE" id="PS50271"/>
    </source>
</evidence>
<dbReference type="Pfam" id="PF00627">
    <property type="entry name" value="UBA"/>
    <property type="match status" value="2"/>
</dbReference>
<proteinExistence type="inferred from homology"/>
<dbReference type="PANTHER" id="PTHR24006:SF664">
    <property type="entry name" value="UBIQUITIN CARBOXYL-TERMINAL HYDROLASE"/>
    <property type="match status" value="1"/>
</dbReference>
<dbReference type="GO" id="GO:0004843">
    <property type="term" value="F:cysteine-type deubiquitinase activity"/>
    <property type="evidence" value="ECO:0007669"/>
    <property type="project" value="UniProtKB-UniRule"/>
</dbReference>
<dbReference type="SUPFAM" id="SSF54001">
    <property type="entry name" value="Cysteine proteinases"/>
    <property type="match status" value="1"/>
</dbReference>
<feature type="domain" description="UBP-type" evidence="16">
    <location>
        <begin position="1"/>
        <end position="85"/>
    </location>
</feature>
<dbReference type="Pfam" id="PF02148">
    <property type="entry name" value="zf-UBP"/>
    <property type="match status" value="1"/>
</dbReference>
<dbReference type="Gene3D" id="3.90.70.10">
    <property type="entry name" value="Cysteine proteinases"/>
    <property type="match status" value="1"/>
</dbReference>
<keyword evidence="6 11" id="KW-0863">Zinc-finger</keyword>
<dbReference type="PROSITE" id="PS50271">
    <property type="entry name" value="ZF_UBP"/>
    <property type="match status" value="1"/>
</dbReference>
<dbReference type="Gene3D" id="3.30.40.10">
    <property type="entry name" value="Zinc/RING finger domain, C3HC4 (zinc finger)"/>
    <property type="match status" value="1"/>
</dbReference>
<evidence type="ECO:0000259" key="14">
    <source>
        <dbReference type="PROSITE" id="PS50030"/>
    </source>
</evidence>
<dbReference type="SMART" id="SM00165">
    <property type="entry name" value="UBA"/>
    <property type="match status" value="2"/>
</dbReference>
<evidence type="ECO:0000256" key="4">
    <source>
        <dbReference type="ARBA" id="ARBA00022723"/>
    </source>
</evidence>
<evidence type="ECO:0000256" key="6">
    <source>
        <dbReference type="ARBA" id="ARBA00022771"/>
    </source>
</evidence>
<dbReference type="FunFam" id="3.30.40.10:FF:000396">
    <property type="entry name" value="Ubiquitin carboxyl-terminal hydrolase"/>
    <property type="match status" value="1"/>
</dbReference>
<feature type="region of interest" description="Disordered" evidence="13">
    <location>
        <begin position="512"/>
        <end position="532"/>
    </location>
</feature>
<dbReference type="GO" id="GO:0006508">
    <property type="term" value="P:proteolysis"/>
    <property type="evidence" value="ECO:0007669"/>
    <property type="project" value="UniProtKB-KW"/>
</dbReference>
<dbReference type="PROSITE" id="PS50235">
    <property type="entry name" value="USP_3"/>
    <property type="match status" value="1"/>
</dbReference>
<dbReference type="InterPro" id="IPR028889">
    <property type="entry name" value="USP"/>
</dbReference>
<feature type="domain" description="USP" evidence="15">
    <location>
        <begin position="127"/>
        <end position="595"/>
    </location>
</feature>
<comment type="catalytic activity">
    <reaction evidence="1 12">
        <text>Thiol-dependent hydrolysis of ester, thioester, amide, peptide and isopeptide bonds formed by the C-terminal Gly of ubiquitin (a 76-residue protein attached to proteins as an intracellular targeting signal).</text>
        <dbReference type="EC" id="3.4.19.12"/>
    </reaction>
</comment>
<organism evidence="17 18">
    <name type="scientific">Dispira parvispora</name>
    <dbReference type="NCBI Taxonomy" id="1520584"/>
    <lineage>
        <taxon>Eukaryota</taxon>
        <taxon>Fungi</taxon>
        <taxon>Fungi incertae sedis</taxon>
        <taxon>Zoopagomycota</taxon>
        <taxon>Kickxellomycotina</taxon>
        <taxon>Dimargaritomycetes</taxon>
        <taxon>Dimargaritales</taxon>
        <taxon>Dimargaritaceae</taxon>
        <taxon>Dispira</taxon>
    </lineage>
</organism>
<dbReference type="PROSITE" id="PS00973">
    <property type="entry name" value="USP_2"/>
    <property type="match status" value="1"/>
</dbReference>
<name>A0A9W8AK02_9FUNG</name>
<dbReference type="InterPro" id="IPR050164">
    <property type="entry name" value="Peptidase_C19"/>
</dbReference>
<gene>
    <name evidence="17" type="primary">ubp14</name>
    <name evidence="17" type="ORF">IWQ62_005447</name>
</gene>
<dbReference type="SUPFAM" id="SSF46934">
    <property type="entry name" value="UBA-like"/>
    <property type="match status" value="1"/>
</dbReference>
<keyword evidence="7 12" id="KW-0833">Ubl conjugation pathway</keyword>
<reference evidence="17" key="1">
    <citation type="submission" date="2022-07" db="EMBL/GenBank/DDBJ databases">
        <title>Phylogenomic reconstructions and comparative analyses of Kickxellomycotina fungi.</title>
        <authorList>
            <person name="Reynolds N.K."/>
            <person name="Stajich J.E."/>
            <person name="Barry K."/>
            <person name="Grigoriev I.V."/>
            <person name="Crous P."/>
            <person name="Smith M.E."/>
        </authorList>
    </citation>
    <scope>NUCLEOTIDE SEQUENCE</scope>
    <source>
        <strain evidence="17">RSA 1196</strain>
    </source>
</reference>
<dbReference type="PROSITE" id="PS50030">
    <property type="entry name" value="UBA"/>
    <property type="match status" value="2"/>
</dbReference>
<dbReference type="Proteomes" id="UP001150925">
    <property type="component" value="Unassembled WGS sequence"/>
</dbReference>
<evidence type="ECO:0000313" key="17">
    <source>
        <dbReference type="EMBL" id="KAJ1955801.1"/>
    </source>
</evidence>
<evidence type="ECO:0000256" key="8">
    <source>
        <dbReference type="ARBA" id="ARBA00022801"/>
    </source>
</evidence>
<dbReference type="SUPFAM" id="SSF57850">
    <property type="entry name" value="RING/U-box"/>
    <property type="match status" value="1"/>
</dbReference>
<dbReference type="AlphaFoldDB" id="A0A9W8AK02"/>
<dbReference type="InterPro" id="IPR018200">
    <property type="entry name" value="USP_CS"/>
</dbReference>
<dbReference type="PANTHER" id="PTHR24006">
    <property type="entry name" value="UBIQUITIN CARBOXYL-TERMINAL HYDROLASE"/>
    <property type="match status" value="1"/>
</dbReference>
<keyword evidence="4" id="KW-0479">Metal-binding</keyword>
<dbReference type="InterPro" id="IPR013083">
    <property type="entry name" value="Znf_RING/FYVE/PHD"/>
</dbReference>
<feature type="compositionally biased region" description="Polar residues" evidence="13">
    <location>
        <begin position="516"/>
        <end position="527"/>
    </location>
</feature>
<dbReference type="Gene3D" id="1.10.8.10">
    <property type="entry name" value="DNA helicase RuvA subunit, C-terminal domain"/>
    <property type="match status" value="2"/>
</dbReference>
<dbReference type="InterPro" id="IPR001394">
    <property type="entry name" value="Peptidase_C19_UCH"/>
</dbReference>
<dbReference type="EMBL" id="JANBPY010002252">
    <property type="protein sequence ID" value="KAJ1955801.1"/>
    <property type="molecule type" value="Genomic_DNA"/>
</dbReference>
<evidence type="ECO:0000256" key="11">
    <source>
        <dbReference type="PROSITE-ProRule" id="PRU00502"/>
    </source>
</evidence>
<dbReference type="GO" id="GO:0005829">
    <property type="term" value="C:cytosol"/>
    <property type="evidence" value="ECO:0007669"/>
    <property type="project" value="TreeGrafter"/>
</dbReference>
<evidence type="ECO:0000256" key="2">
    <source>
        <dbReference type="ARBA" id="ARBA00009085"/>
    </source>
</evidence>
<keyword evidence="3 12" id="KW-0645">Protease</keyword>
<evidence type="ECO:0000256" key="12">
    <source>
        <dbReference type="RuleBase" id="RU366025"/>
    </source>
</evidence>
<dbReference type="GO" id="GO:0005634">
    <property type="term" value="C:nucleus"/>
    <property type="evidence" value="ECO:0007669"/>
    <property type="project" value="TreeGrafter"/>
</dbReference>
<dbReference type="FunFam" id="1.10.8.10:FF:000086">
    <property type="entry name" value="Ubiquitin carboxyl-terminal hydrolase"/>
    <property type="match status" value="1"/>
</dbReference>
<sequence>MECDLKENLWLCLTCGNVGCGRRQFDGSGGNDHGVHHYEKTSHPVSCKLGTITPEGDADLYCYLCDDACTDPALASHLQTFGISVADACKTEKSMAELQLAKNIEFDFSMTTEDGQQLQPVFGPGLTGLTNLGNSCYMSSVLQCAMALPEFRRRYEPTITSHPATCTLGPPKCFFCQTAKLVDGLWSGRYSVPSTEPTDGTDTPRGQDGIAPRMYKMLIGNEHPEFSTMRQQDAYEFLQHLLKVTEQKERTVDGGSADPSQFFRFRVEERLQCLTCQGVRYSTSDATSLSVPLPLGSEQPSTPVTLNQCLDLLTSDVTVEGYACPQCHTSTTVRKRQRFHSFPRVLVLHMQRFRLVNWVPEKVNTPVQLPGQSDGRVGAIDLDGYRGQGLQPGETELPQEAPTHPSVENTVDAGTLSQLMAMGFSEIRCRRALLHTHNHGAEAAMDWLFQHLDDPDIDDPLPVPSESAPSVNDGDVSMLMEMGFSRNHASQALRATDGQMERAVEWIFSHPEDTETTAGESSSSNAPNPIDPTLPGRYRLTSFVSHKGTSVHCGHYVAHIWREDLNQWILFNDNKVVVAPNPPVDGAYMYFLHRED</sequence>
<dbReference type="CDD" id="cd14386">
    <property type="entry name" value="UBA2_UBP5"/>
    <property type="match status" value="1"/>
</dbReference>
<dbReference type="CDD" id="cd02658">
    <property type="entry name" value="Peptidase_C19B"/>
    <property type="match status" value="1"/>
</dbReference>
<dbReference type="InterPro" id="IPR009060">
    <property type="entry name" value="UBA-like_sf"/>
</dbReference>
<keyword evidence="5" id="KW-0677">Repeat</keyword>
<evidence type="ECO:0000256" key="1">
    <source>
        <dbReference type="ARBA" id="ARBA00000707"/>
    </source>
</evidence>
<dbReference type="InterPro" id="IPR015940">
    <property type="entry name" value="UBA"/>
</dbReference>
<evidence type="ECO:0000313" key="18">
    <source>
        <dbReference type="Proteomes" id="UP001150925"/>
    </source>
</evidence>
<evidence type="ECO:0000259" key="15">
    <source>
        <dbReference type="PROSITE" id="PS50235"/>
    </source>
</evidence>
<keyword evidence="8 12" id="KW-0378">Hydrolase</keyword>
<dbReference type="GO" id="GO:0008270">
    <property type="term" value="F:zinc ion binding"/>
    <property type="evidence" value="ECO:0007669"/>
    <property type="project" value="UniProtKB-KW"/>
</dbReference>
<keyword evidence="9 12" id="KW-0788">Thiol protease</keyword>
<evidence type="ECO:0000256" key="9">
    <source>
        <dbReference type="ARBA" id="ARBA00022807"/>
    </source>
</evidence>
<comment type="caution">
    <text evidence="17">The sequence shown here is derived from an EMBL/GenBank/DDBJ whole genome shotgun (WGS) entry which is preliminary data.</text>
</comment>
<dbReference type="InterPro" id="IPR001607">
    <property type="entry name" value="Znf_UBP"/>
</dbReference>
<accession>A0A9W8AK02</accession>
<evidence type="ECO:0000256" key="13">
    <source>
        <dbReference type="SAM" id="MobiDB-lite"/>
    </source>
</evidence>
<keyword evidence="10" id="KW-0862">Zinc</keyword>
<evidence type="ECO:0000256" key="3">
    <source>
        <dbReference type="ARBA" id="ARBA00022670"/>
    </source>
</evidence>
<keyword evidence="18" id="KW-1185">Reference proteome</keyword>
<evidence type="ECO:0000256" key="5">
    <source>
        <dbReference type="ARBA" id="ARBA00022737"/>
    </source>
</evidence>
<dbReference type="EC" id="3.4.19.12" evidence="12"/>
<evidence type="ECO:0000256" key="7">
    <source>
        <dbReference type="ARBA" id="ARBA00022786"/>
    </source>
</evidence>
<dbReference type="InterPro" id="IPR038765">
    <property type="entry name" value="Papain-like_cys_pep_sf"/>
</dbReference>
<dbReference type="OrthoDB" id="361536at2759"/>